<protein>
    <submittedName>
        <fullName evidence="1">Uncharacterized protein</fullName>
    </submittedName>
</protein>
<sequence>MDGECVGVKLTSDQIVSDQVGAGPLLQLCPVRYPSPM</sequence>
<name>H1KJM1_METEX</name>
<organism evidence="1 2">
    <name type="scientific">Methylorubrum extorquens DSM 13060</name>
    <dbReference type="NCBI Taxonomy" id="882800"/>
    <lineage>
        <taxon>Bacteria</taxon>
        <taxon>Pseudomonadati</taxon>
        <taxon>Pseudomonadota</taxon>
        <taxon>Alphaproteobacteria</taxon>
        <taxon>Hyphomicrobiales</taxon>
        <taxon>Methylobacteriaceae</taxon>
        <taxon>Methylorubrum</taxon>
    </lineage>
</organism>
<evidence type="ECO:0000313" key="2">
    <source>
        <dbReference type="Proteomes" id="UP000004382"/>
    </source>
</evidence>
<dbReference type="Proteomes" id="UP000004382">
    <property type="component" value="Unassembled WGS sequence"/>
</dbReference>
<proteinExistence type="predicted"/>
<comment type="caution">
    <text evidence="1">The sequence shown here is derived from an EMBL/GenBank/DDBJ whole genome shotgun (WGS) entry which is preliminary data.</text>
</comment>
<gene>
    <name evidence="1" type="ORF">MetexDRAFT_2833</name>
</gene>
<accession>H1KJM1</accession>
<dbReference type="AlphaFoldDB" id="H1KJM1"/>
<dbReference type="EMBL" id="AGJK01000069">
    <property type="protein sequence ID" value="EHP92266.1"/>
    <property type="molecule type" value="Genomic_DNA"/>
</dbReference>
<evidence type="ECO:0000313" key="1">
    <source>
        <dbReference type="EMBL" id="EHP92266.1"/>
    </source>
</evidence>
<reference evidence="1 2" key="1">
    <citation type="submission" date="2011-09" db="EMBL/GenBank/DDBJ databases">
        <title>The draft genome of Methylobacterium extorquens DSM 13060.</title>
        <authorList>
            <consortium name="US DOE Joint Genome Institute (JGI-PGF)"/>
            <person name="Lucas S."/>
            <person name="Han J."/>
            <person name="Lapidus A."/>
            <person name="Cheng J.-F."/>
            <person name="Goodwin L."/>
            <person name="Pitluck S."/>
            <person name="Peters L."/>
            <person name="Land M.L."/>
            <person name="Hauser L."/>
            <person name="Koskimaki J."/>
            <person name="Halonen O."/>
            <person name="Pirttila A."/>
            <person name="Frank C."/>
            <person name="Woyke T.J."/>
        </authorList>
    </citation>
    <scope>NUCLEOTIDE SEQUENCE [LARGE SCALE GENOMIC DNA]</scope>
    <source>
        <strain evidence="1 2">DSM 13060</strain>
    </source>
</reference>